<dbReference type="Gene3D" id="2.40.30.170">
    <property type="match status" value="1"/>
</dbReference>
<evidence type="ECO:0000256" key="1">
    <source>
        <dbReference type="ARBA" id="ARBA00004196"/>
    </source>
</evidence>
<dbReference type="EMBL" id="LNQE01000951">
    <property type="protein sequence ID" value="KUG22616.1"/>
    <property type="molecule type" value="Genomic_DNA"/>
</dbReference>
<protein>
    <submittedName>
        <fullName evidence="5">Putative rnd efflux membrane fusion protein</fullName>
    </submittedName>
</protein>
<dbReference type="Gene3D" id="1.10.287.470">
    <property type="entry name" value="Helix hairpin bin"/>
    <property type="match status" value="1"/>
</dbReference>
<keyword evidence="3" id="KW-1133">Transmembrane helix</keyword>
<keyword evidence="3" id="KW-0812">Transmembrane</keyword>
<comment type="caution">
    <text evidence="5">The sequence shown here is derived from an EMBL/GenBank/DDBJ whole genome shotgun (WGS) entry which is preliminary data.</text>
</comment>
<dbReference type="PANTHER" id="PTHR32347:SF29">
    <property type="entry name" value="UPF0194 MEMBRANE PROTEIN YBHG"/>
    <property type="match status" value="1"/>
</dbReference>
<evidence type="ECO:0000259" key="4">
    <source>
        <dbReference type="Pfam" id="PF25989"/>
    </source>
</evidence>
<comment type="subcellular location">
    <subcellularLocation>
        <location evidence="1">Cell envelope</location>
    </subcellularLocation>
</comment>
<proteinExistence type="predicted"/>
<dbReference type="PANTHER" id="PTHR32347">
    <property type="entry name" value="EFFLUX SYSTEM COMPONENT YKNX-RELATED"/>
    <property type="match status" value="1"/>
</dbReference>
<dbReference type="GO" id="GO:0030313">
    <property type="term" value="C:cell envelope"/>
    <property type="evidence" value="ECO:0007669"/>
    <property type="project" value="UniProtKB-SubCell"/>
</dbReference>
<dbReference type="InterPro" id="IPR058637">
    <property type="entry name" value="YknX-like_C"/>
</dbReference>
<evidence type="ECO:0000256" key="2">
    <source>
        <dbReference type="ARBA" id="ARBA00023054"/>
    </source>
</evidence>
<reference evidence="5" key="1">
    <citation type="journal article" date="2015" name="Proc. Natl. Acad. Sci. U.S.A.">
        <title>Networks of energetic and metabolic interactions define dynamics in microbial communities.</title>
        <authorList>
            <person name="Embree M."/>
            <person name="Liu J.K."/>
            <person name="Al-Bassam M.M."/>
            <person name="Zengler K."/>
        </authorList>
    </citation>
    <scope>NUCLEOTIDE SEQUENCE</scope>
</reference>
<keyword evidence="2" id="KW-0175">Coiled coil</keyword>
<keyword evidence="3" id="KW-0472">Membrane</keyword>
<dbReference type="InterPro" id="IPR050465">
    <property type="entry name" value="UPF0194_transport"/>
</dbReference>
<evidence type="ECO:0000256" key="3">
    <source>
        <dbReference type="SAM" id="Phobius"/>
    </source>
</evidence>
<feature type="domain" description="YknX-like C-terminal permuted SH3-like" evidence="4">
    <location>
        <begin position="328"/>
        <end position="395"/>
    </location>
</feature>
<evidence type="ECO:0000313" key="5">
    <source>
        <dbReference type="EMBL" id="KUG22616.1"/>
    </source>
</evidence>
<dbReference type="Pfam" id="PF25989">
    <property type="entry name" value="YknX_C"/>
    <property type="match status" value="1"/>
</dbReference>
<gene>
    <name evidence="5" type="ORF">ASZ90_007606</name>
</gene>
<dbReference type="Gene3D" id="2.40.50.100">
    <property type="match status" value="1"/>
</dbReference>
<organism evidence="5">
    <name type="scientific">hydrocarbon metagenome</name>
    <dbReference type="NCBI Taxonomy" id="938273"/>
    <lineage>
        <taxon>unclassified sequences</taxon>
        <taxon>metagenomes</taxon>
        <taxon>ecological metagenomes</taxon>
    </lineage>
</organism>
<feature type="transmembrane region" description="Helical" evidence="3">
    <location>
        <begin position="9"/>
        <end position="27"/>
    </location>
</feature>
<accession>A0A0W8FNW7</accession>
<dbReference type="AlphaFoldDB" id="A0A0W8FNW7"/>
<name>A0A0W8FNW7_9ZZZZ</name>
<dbReference type="Gene3D" id="2.40.420.20">
    <property type="match status" value="1"/>
</dbReference>
<dbReference type="SUPFAM" id="SSF111369">
    <property type="entry name" value="HlyD-like secretion proteins"/>
    <property type="match status" value="1"/>
</dbReference>
<sequence length="400" mass="43983">MNHSLRRKVLVISVLAIVIVLLIYGFLPKTQDVDIVAVKRGPLQITIEEEGRTRLKDRFTISAPTAGYMRRINVKVGDTVKKGQIVAVLEPLHSQALDPRSRATAQAAVSSAEAALKAAMERERVAKADTGYIEQRLTRLKALYAKGSISKDQFDQIDSEAQKARALQSSAAAEVNVARAELERAKITLQNFTERNSGHDSVAISAPLSGAVFRVYRESEGAVNVGEPLIDIGDVKNLEVRVEVLSSDAVKIKKGTPVLFKRWGKDEPLTGVVRLIEPAGFTKISSLGVEEQRVLVIVEITSPPEKWNVLGDGFRMEAHFIIWEVKDVLQVPASALFRSGAEWAVFVEEKGKARKRMVEVGQKNGLAAEIISGLREKEKVVAYPEDSISEGTKIRARKSQ</sequence>